<feature type="compositionally biased region" description="Acidic residues" evidence="1">
    <location>
        <begin position="13"/>
        <end position="45"/>
    </location>
</feature>
<feature type="compositionally biased region" description="Acidic residues" evidence="1">
    <location>
        <begin position="224"/>
        <end position="233"/>
    </location>
</feature>
<dbReference type="VEuPathDB" id="VectorBase:BGLB029558"/>
<dbReference type="STRING" id="6526.A0A2C9LCF8"/>
<protein>
    <submittedName>
        <fullName evidence="2">Uncharacterized protein</fullName>
    </submittedName>
</protein>
<dbReference type="AlphaFoldDB" id="A0A2C9LCF8"/>
<feature type="compositionally biased region" description="Low complexity" evidence="1">
    <location>
        <begin position="289"/>
        <end position="299"/>
    </location>
</feature>
<proteinExistence type="predicted"/>
<evidence type="ECO:0000256" key="1">
    <source>
        <dbReference type="SAM" id="MobiDB-lite"/>
    </source>
</evidence>
<dbReference type="VEuPathDB" id="VectorBase:BGLAX_049675"/>
<evidence type="ECO:0000313" key="2">
    <source>
        <dbReference type="EnsemblMetazoa" id="BGLB029558-PB"/>
    </source>
</evidence>
<organism evidence="2 3">
    <name type="scientific">Biomphalaria glabrata</name>
    <name type="common">Bloodfluke planorb</name>
    <name type="synonym">Freshwater snail</name>
    <dbReference type="NCBI Taxonomy" id="6526"/>
    <lineage>
        <taxon>Eukaryota</taxon>
        <taxon>Metazoa</taxon>
        <taxon>Spiralia</taxon>
        <taxon>Lophotrochozoa</taxon>
        <taxon>Mollusca</taxon>
        <taxon>Gastropoda</taxon>
        <taxon>Heterobranchia</taxon>
        <taxon>Euthyneura</taxon>
        <taxon>Panpulmonata</taxon>
        <taxon>Hygrophila</taxon>
        <taxon>Lymnaeoidea</taxon>
        <taxon>Planorbidae</taxon>
        <taxon>Biomphalaria</taxon>
    </lineage>
</organism>
<dbReference type="EnsemblMetazoa" id="BGLB029558-RB">
    <property type="protein sequence ID" value="BGLB029558-PB"/>
    <property type="gene ID" value="BGLB029558"/>
</dbReference>
<dbReference type="KEGG" id="bgt:106058693"/>
<dbReference type="OrthoDB" id="2157345at2759"/>
<dbReference type="Proteomes" id="UP000076420">
    <property type="component" value="Unassembled WGS sequence"/>
</dbReference>
<feature type="region of interest" description="Disordered" evidence="1">
    <location>
        <begin position="220"/>
        <end position="326"/>
    </location>
</feature>
<name>A0A2C9LCF8_BIOGL</name>
<feature type="compositionally biased region" description="Acidic residues" evidence="1">
    <location>
        <begin position="253"/>
        <end position="268"/>
    </location>
</feature>
<accession>A0A2C9LCF8</accession>
<feature type="region of interest" description="Disordered" evidence="1">
    <location>
        <begin position="478"/>
        <end position="532"/>
    </location>
</feature>
<gene>
    <name evidence="2" type="primary">106058693</name>
</gene>
<feature type="region of interest" description="Disordered" evidence="1">
    <location>
        <begin position="692"/>
        <end position="764"/>
    </location>
</feature>
<reference evidence="2" key="1">
    <citation type="submission" date="2020-05" db="UniProtKB">
        <authorList>
            <consortium name="EnsemblMetazoa"/>
        </authorList>
    </citation>
    <scope>IDENTIFICATION</scope>
    <source>
        <strain evidence="2">BB02</strain>
    </source>
</reference>
<feature type="region of interest" description="Disordered" evidence="1">
    <location>
        <begin position="626"/>
        <end position="646"/>
    </location>
</feature>
<feature type="compositionally biased region" description="Polar residues" evidence="1">
    <location>
        <begin position="711"/>
        <end position="764"/>
    </location>
</feature>
<feature type="compositionally biased region" description="Basic and acidic residues" evidence="1">
    <location>
        <begin position="240"/>
        <end position="251"/>
    </location>
</feature>
<feature type="region of interest" description="Disordered" evidence="1">
    <location>
        <begin position="370"/>
        <end position="409"/>
    </location>
</feature>
<evidence type="ECO:0000313" key="3">
    <source>
        <dbReference type="Proteomes" id="UP000076420"/>
    </source>
</evidence>
<feature type="compositionally biased region" description="Polar residues" evidence="1">
    <location>
        <begin position="490"/>
        <end position="499"/>
    </location>
</feature>
<sequence length="995" mass="113235">MERGGRNNLGILAEEDDEEEKSEDSDDEVDDSNEETDVDEDDTSDGLEMGKKQGVPNKFDFLCDGVLSAISLVQGSLQEFLDLKDKMLQYSLPPTLQMQMAIVSGHLLRSISDLGVPVGELVRLVRVYAVPWEEKNAALKKLHEDYDSKQRQLNIAIKRLQLVDAHSKRMAKEKRIMNWEKLFSKMTSVRGHSRRWKFLIDTIKEKAKLGLEHVQAYTQSLESSESESEDEVNSEQTLVGEEKEDTHKTELENVQEEEEEEKDEEETPDVGGAESVVSHETEETESEESQLQSERSSSSPKKVRFEETLAPSRPPMQETSTCTNEPDYDRSLFIRVFNPEGFKHPELKCSISFNGKMYKTPVFTQLDEEIEDVTDGPISRRPQAARKGEERLRSGASAASPNEKDSKSKKKKFFEFEFRMPDEIQEGVLQFGSQPDPEPDNIRLAVHWGKFEEIIAISTIDFQEIKTKQLETVYLTPPHGDDNVAGMRARSNSSLSQAPSMDEESLSDSMDIPIVSEDEGPGTSTPKEDLVKTSEPLPYPLYSLHIGKSDSVQAPSGTLPLLMYWGKRVRPKYFNRQCGTLGVYDLVYDLTGIDLSVTTKEDLHKDMTDKALSALSFSPETAELKEIESKDKSVMADTETRPRSEMDRVIERHQEEMMYLQEEYERRIQDLLNTLDTVQTDNDRLSQLATYSQKPGSARLHPASPQHRPISGSSHLSLHQQRPLSVLSQRSVSKHSTPSNDNQVTHQSNREGQPNVQSNLQNNTTLMKKVVPPTTAKPSKNFRVGRPLPKWGENLPQDFFQRLRLWEEESKQHKDELNAKTLKDIKDNLEKKLAGQHKLSKHEEQIYDALKDVSLPALFMPYKRGNIYNPRAHQYFHPTGASEVRLTQPPSVFQLPPLPLNKVPVVNLFELSQNFHNQGPAWLVERYIQQQQPGPEDSSQTVQSTSVLPQVSSMTRQETFPDTMVIHLNCMYGCFVDWFEDIDLMLSIFFSIAKI</sequence>
<feature type="region of interest" description="Disordered" evidence="1">
    <location>
        <begin position="1"/>
        <end position="51"/>
    </location>
</feature>